<dbReference type="EMBL" id="JAVHUL010000006">
    <property type="protein sequence ID" value="MDQ7916686.1"/>
    <property type="molecule type" value="Genomic_DNA"/>
</dbReference>
<proteinExistence type="predicted"/>
<dbReference type="Proteomes" id="UP001230915">
    <property type="component" value="Unassembled WGS sequence"/>
</dbReference>
<organism evidence="1 2">
    <name type="scientific">Mesonia profundi</name>
    <dbReference type="NCBI Taxonomy" id="3070998"/>
    <lineage>
        <taxon>Bacteria</taxon>
        <taxon>Pseudomonadati</taxon>
        <taxon>Bacteroidota</taxon>
        <taxon>Flavobacteriia</taxon>
        <taxon>Flavobacteriales</taxon>
        <taxon>Flavobacteriaceae</taxon>
        <taxon>Mesonia</taxon>
    </lineage>
</organism>
<accession>A0ABU1A092</accession>
<evidence type="ECO:0000313" key="2">
    <source>
        <dbReference type="Proteomes" id="UP001230915"/>
    </source>
</evidence>
<dbReference type="Gene3D" id="2.40.30.170">
    <property type="match status" value="1"/>
</dbReference>
<gene>
    <name evidence="1" type="ORF">RBU60_03790</name>
</gene>
<dbReference type="RefSeq" id="WP_308863336.1">
    <property type="nucleotide sequence ID" value="NZ_JAVHUL010000006.1"/>
</dbReference>
<protein>
    <recommendedName>
        <fullName evidence="3">RND efflux pump membrane fusion protein barrel-sandwich domain-containing protein</fullName>
    </recommendedName>
</protein>
<reference evidence="1 2" key="1">
    <citation type="submission" date="2023-08" db="EMBL/GenBank/DDBJ databases">
        <title>Mesonia sp. MT50, isolated from deep-sea sediment of the Mariana Trench.</title>
        <authorList>
            <person name="Fu H."/>
        </authorList>
    </citation>
    <scope>NUCLEOTIDE SEQUENCE [LARGE SCALE GENOMIC DNA]</scope>
    <source>
        <strain evidence="1 2">MT50</strain>
    </source>
</reference>
<sequence length="158" mass="18550">MIFFITLIILYTFFQDLSRLAKFDFIQKLKHKRIGYFFLIVILDFTFYSIENSSFIARLKTPPQNSKKIRLGQSVNIKLANFPDNEFGILKGEVKNIVLVPDIDGLYNVDVSLPSKLITSYDIEIDFRQEMSSTAEIITEDLRLIERFFYPFKDVLTR</sequence>
<evidence type="ECO:0008006" key="3">
    <source>
        <dbReference type="Google" id="ProtNLM"/>
    </source>
</evidence>
<keyword evidence="2" id="KW-1185">Reference proteome</keyword>
<name>A0ABU1A092_9FLAO</name>
<comment type="caution">
    <text evidence="1">The sequence shown here is derived from an EMBL/GenBank/DDBJ whole genome shotgun (WGS) entry which is preliminary data.</text>
</comment>
<evidence type="ECO:0000313" key="1">
    <source>
        <dbReference type="EMBL" id="MDQ7916686.1"/>
    </source>
</evidence>